<gene>
    <name evidence="2" type="ORF">GCM10010912_64120</name>
</gene>
<keyword evidence="3" id="KW-1185">Reference proteome</keyword>
<evidence type="ECO:0000313" key="3">
    <source>
        <dbReference type="Proteomes" id="UP000637643"/>
    </source>
</evidence>
<evidence type="ECO:0000256" key="1">
    <source>
        <dbReference type="SAM" id="Phobius"/>
    </source>
</evidence>
<feature type="transmembrane region" description="Helical" evidence="1">
    <location>
        <begin position="38"/>
        <end position="61"/>
    </location>
</feature>
<comment type="caution">
    <text evidence="2">The sequence shown here is derived from an EMBL/GenBank/DDBJ whole genome shotgun (WGS) entry which is preliminary data.</text>
</comment>
<dbReference type="RefSeq" id="WP_229696460.1">
    <property type="nucleotide sequence ID" value="NZ_BMKR01000051.1"/>
</dbReference>
<dbReference type="Proteomes" id="UP000637643">
    <property type="component" value="Unassembled WGS sequence"/>
</dbReference>
<dbReference type="InterPro" id="IPR021529">
    <property type="entry name" value="DUF2798"/>
</dbReference>
<sequence>MGRNKKEAFVFTLIMCALMVLGMSIYNVILQKGWSAEVLGHLVIGYLPAFIVALVLDVFVVGKIAKGIVHRIVKPADPMSKESC</sequence>
<dbReference type="EMBL" id="BMKR01000051">
    <property type="protein sequence ID" value="GGG10868.1"/>
    <property type="molecule type" value="Genomic_DNA"/>
</dbReference>
<evidence type="ECO:0008006" key="4">
    <source>
        <dbReference type="Google" id="ProtNLM"/>
    </source>
</evidence>
<proteinExistence type="predicted"/>
<reference evidence="2" key="1">
    <citation type="journal article" date="2014" name="Int. J. Syst. Evol. Microbiol.">
        <title>Complete genome sequence of Corynebacterium casei LMG S-19264T (=DSM 44701T), isolated from a smear-ripened cheese.</title>
        <authorList>
            <consortium name="US DOE Joint Genome Institute (JGI-PGF)"/>
            <person name="Walter F."/>
            <person name="Albersmeier A."/>
            <person name="Kalinowski J."/>
            <person name="Ruckert C."/>
        </authorList>
    </citation>
    <scope>NUCLEOTIDE SEQUENCE</scope>
    <source>
        <strain evidence="2">CGMCC 1.16134</strain>
    </source>
</reference>
<keyword evidence="1" id="KW-1133">Transmembrane helix</keyword>
<keyword evidence="1" id="KW-0472">Membrane</keyword>
<name>A0A917D511_9BACL</name>
<dbReference type="Pfam" id="PF11391">
    <property type="entry name" value="DUF2798"/>
    <property type="match status" value="1"/>
</dbReference>
<keyword evidence="1" id="KW-0812">Transmembrane</keyword>
<reference evidence="2" key="2">
    <citation type="submission" date="2020-09" db="EMBL/GenBank/DDBJ databases">
        <authorList>
            <person name="Sun Q."/>
            <person name="Zhou Y."/>
        </authorList>
    </citation>
    <scope>NUCLEOTIDE SEQUENCE</scope>
    <source>
        <strain evidence="2">CGMCC 1.16134</strain>
    </source>
</reference>
<accession>A0A917D511</accession>
<feature type="transmembrane region" description="Helical" evidence="1">
    <location>
        <begin position="7"/>
        <end position="26"/>
    </location>
</feature>
<organism evidence="2 3">
    <name type="scientific">Paenibacillus albidus</name>
    <dbReference type="NCBI Taxonomy" id="2041023"/>
    <lineage>
        <taxon>Bacteria</taxon>
        <taxon>Bacillati</taxon>
        <taxon>Bacillota</taxon>
        <taxon>Bacilli</taxon>
        <taxon>Bacillales</taxon>
        <taxon>Paenibacillaceae</taxon>
        <taxon>Paenibacillus</taxon>
    </lineage>
</organism>
<evidence type="ECO:0000313" key="2">
    <source>
        <dbReference type="EMBL" id="GGG10868.1"/>
    </source>
</evidence>
<protein>
    <recommendedName>
        <fullName evidence="4">DUF2798 domain-containing protein</fullName>
    </recommendedName>
</protein>
<dbReference type="AlphaFoldDB" id="A0A917D511"/>